<keyword evidence="1" id="KW-0805">Transcription regulation</keyword>
<keyword evidence="2" id="KW-0238">DNA-binding</keyword>
<evidence type="ECO:0000256" key="2">
    <source>
        <dbReference type="ARBA" id="ARBA00023125"/>
    </source>
</evidence>
<dbReference type="EMBL" id="JAGSPB010000001">
    <property type="protein sequence ID" value="MBV7265211.1"/>
    <property type="molecule type" value="Genomic_DNA"/>
</dbReference>
<accession>A0ABS6SJN0</accession>
<dbReference type="InterPro" id="IPR000524">
    <property type="entry name" value="Tscrpt_reg_HTH_GntR"/>
</dbReference>
<gene>
    <name evidence="5" type="ORF">KCG45_03405</name>
</gene>
<dbReference type="PROSITE" id="PS50949">
    <property type="entry name" value="HTH_GNTR"/>
    <property type="match status" value="1"/>
</dbReference>
<dbReference type="PANTHER" id="PTHR44846:SF17">
    <property type="entry name" value="GNTR-FAMILY TRANSCRIPTIONAL REGULATOR"/>
    <property type="match status" value="1"/>
</dbReference>
<feature type="domain" description="HTH gntR-type" evidence="4">
    <location>
        <begin position="13"/>
        <end position="81"/>
    </location>
</feature>
<evidence type="ECO:0000256" key="3">
    <source>
        <dbReference type="ARBA" id="ARBA00023163"/>
    </source>
</evidence>
<evidence type="ECO:0000313" key="6">
    <source>
        <dbReference type="Proteomes" id="UP000699975"/>
    </source>
</evidence>
<organism evidence="5 6">
    <name type="scientific">Erythrobacter ani</name>
    <dbReference type="NCBI Taxonomy" id="2827235"/>
    <lineage>
        <taxon>Bacteria</taxon>
        <taxon>Pseudomonadati</taxon>
        <taxon>Pseudomonadota</taxon>
        <taxon>Alphaproteobacteria</taxon>
        <taxon>Sphingomonadales</taxon>
        <taxon>Erythrobacteraceae</taxon>
        <taxon>Erythrobacter/Porphyrobacter group</taxon>
        <taxon>Erythrobacter</taxon>
    </lineage>
</organism>
<dbReference type="Proteomes" id="UP000699975">
    <property type="component" value="Unassembled WGS sequence"/>
</dbReference>
<dbReference type="CDD" id="cd07377">
    <property type="entry name" value="WHTH_GntR"/>
    <property type="match status" value="1"/>
</dbReference>
<dbReference type="SMART" id="SM00345">
    <property type="entry name" value="HTH_GNTR"/>
    <property type="match status" value="1"/>
</dbReference>
<dbReference type="Pfam" id="PF00392">
    <property type="entry name" value="GntR"/>
    <property type="match status" value="1"/>
</dbReference>
<name>A0ABS6SJN0_9SPHN</name>
<dbReference type="InterPro" id="IPR050679">
    <property type="entry name" value="Bact_HTH_transcr_reg"/>
</dbReference>
<protein>
    <submittedName>
        <fullName evidence="5">GntR family transcriptional regulator</fullName>
    </submittedName>
</protein>
<dbReference type="RefSeq" id="WP_218315699.1">
    <property type="nucleotide sequence ID" value="NZ_JAGSPB010000001.1"/>
</dbReference>
<keyword evidence="6" id="KW-1185">Reference proteome</keyword>
<evidence type="ECO:0000256" key="1">
    <source>
        <dbReference type="ARBA" id="ARBA00023015"/>
    </source>
</evidence>
<proteinExistence type="predicted"/>
<dbReference type="PANTHER" id="PTHR44846">
    <property type="entry name" value="MANNOSYL-D-GLYCERATE TRANSPORT/METABOLISM SYSTEM REPRESSOR MNGR-RELATED"/>
    <property type="match status" value="1"/>
</dbReference>
<sequence length="249" mass="27140">MATKAEKQPTGRIPRYLQLAGQLREAILAGEYANGRQFPTETVLCRDHDVSRYTVREALRRLEAEGLIQRKRGSGTTVQPAAARGGALHQPLSNVGELLQYSRDSKVTYAHLGECKLPSGIAEQIAESTKGKWSCFSGVRRHAGDTLPIAATHAYFHEMLGDAVAELDLGAGTLFSQIEQLTGVQIGKVTQDIQAIAANGDTASALEIDEGSPVLRILRCYFDPKGRIFEISVSHHPGDRFAYAMHIDV</sequence>
<reference evidence="5 6" key="1">
    <citation type="submission" date="2021-04" db="EMBL/GenBank/DDBJ databases">
        <authorList>
            <person name="Pira H."/>
            <person name="Risdian C."/>
            <person name="Wink J."/>
        </authorList>
    </citation>
    <scope>NUCLEOTIDE SEQUENCE [LARGE SCALE GENOMIC DNA]</scope>
    <source>
        <strain evidence="5 6">WH131</strain>
    </source>
</reference>
<dbReference type="Pfam" id="PF07702">
    <property type="entry name" value="UTRA"/>
    <property type="match status" value="1"/>
</dbReference>
<dbReference type="InterPro" id="IPR011663">
    <property type="entry name" value="UTRA"/>
</dbReference>
<evidence type="ECO:0000259" key="4">
    <source>
        <dbReference type="PROSITE" id="PS50949"/>
    </source>
</evidence>
<dbReference type="SMART" id="SM00866">
    <property type="entry name" value="UTRA"/>
    <property type="match status" value="1"/>
</dbReference>
<keyword evidence="3" id="KW-0804">Transcription</keyword>
<comment type="caution">
    <text evidence="5">The sequence shown here is derived from an EMBL/GenBank/DDBJ whole genome shotgun (WGS) entry which is preliminary data.</text>
</comment>
<evidence type="ECO:0000313" key="5">
    <source>
        <dbReference type="EMBL" id="MBV7265211.1"/>
    </source>
</evidence>